<dbReference type="CDD" id="cd11058">
    <property type="entry name" value="CYP60B-like"/>
    <property type="match status" value="1"/>
</dbReference>
<dbReference type="PANTHER" id="PTHR24305:SF210">
    <property type="entry name" value="CYTOCHROME P450 MONOOXYGENASE ASQL-RELATED"/>
    <property type="match status" value="1"/>
</dbReference>
<dbReference type="PRINTS" id="PR00463">
    <property type="entry name" value="EP450I"/>
</dbReference>
<keyword evidence="12" id="KW-1185">Reference proteome</keyword>
<feature type="transmembrane region" description="Helical" evidence="10">
    <location>
        <begin position="7"/>
        <end position="32"/>
    </location>
</feature>
<dbReference type="PRINTS" id="PR00385">
    <property type="entry name" value="P450"/>
</dbReference>
<name>A0A0C3GQA7_OIDMZ</name>
<comment type="similarity">
    <text evidence="2 9">Belongs to the cytochrome P450 family.</text>
</comment>
<dbReference type="Proteomes" id="UP000054321">
    <property type="component" value="Unassembled WGS sequence"/>
</dbReference>
<protein>
    <submittedName>
        <fullName evidence="11">Uncharacterized protein</fullName>
    </submittedName>
</protein>
<comment type="cofactor">
    <cofactor evidence="1 8">
        <name>heme</name>
        <dbReference type="ChEBI" id="CHEBI:30413"/>
    </cofactor>
</comment>
<dbReference type="InterPro" id="IPR036396">
    <property type="entry name" value="Cyt_P450_sf"/>
</dbReference>
<dbReference type="InterPro" id="IPR001128">
    <property type="entry name" value="Cyt_P450"/>
</dbReference>
<dbReference type="STRING" id="913774.A0A0C3GQA7"/>
<dbReference type="GO" id="GO:0009403">
    <property type="term" value="P:toxin biosynthetic process"/>
    <property type="evidence" value="ECO:0007669"/>
    <property type="project" value="UniProtKB-ARBA"/>
</dbReference>
<keyword evidence="4 8" id="KW-0479">Metal-binding</keyword>
<dbReference type="AlphaFoldDB" id="A0A0C3GQA7"/>
<dbReference type="Pfam" id="PF00067">
    <property type="entry name" value="p450"/>
    <property type="match status" value="1"/>
</dbReference>
<evidence type="ECO:0000256" key="4">
    <source>
        <dbReference type="ARBA" id="ARBA00022723"/>
    </source>
</evidence>
<dbReference type="InterPro" id="IPR002401">
    <property type="entry name" value="Cyt_P450_E_grp-I"/>
</dbReference>
<reference evidence="11 12" key="1">
    <citation type="submission" date="2014-04" db="EMBL/GenBank/DDBJ databases">
        <authorList>
            <consortium name="DOE Joint Genome Institute"/>
            <person name="Kuo A."/>
            <person name="Martino E."/>
            <person name="Perotto S."/>
            <person name="Kohler A."/>
            <person name="Nagy L.G."/>
            <person name="Floudas D."/>
            <person name="Copeland A."/>
            <person name="Barry K.W."/>
            <person name="Cichocki N."/>
            <person name="Veneault-Fourrey C."/>
            <person name="LaButti K."/>
            <person name="Lindquist E.A."/>
            <person name="Lipzen A."/>
            <person name="Lundell T."/>
            <person name="Morin E."/>
            <person name="Murat C."/>
            <person name="Sun H."/>
            <person name="Tunlid A."/>
            <person name="Henrissat B."/>
            <person name="Grigoriev I.V."/>
            <person name="Hibbett D.S."/>
            <person name="Martin F."/>
            <person name="Nordberg H.P."/>
            <person name="Cantor M.N."/>
            <person name="Hua S.X."/>
        </authorList>
    </citation>
    <scope>NUCLEOTIDE SEQUENCE [LARGE SCALE GENOMIC DNA]</scope>
    <source>
        <strain evidence="11 12">Zn</strain>
    </source>
</reference>
<reference evidence="12" key="2">
    <citation type="submission" date="2015-01" db="EMBL/GenBank/DDBJ databases">
        <title>Evolutionary Origins and Diversification of the Mycorrhizal Mutualists.</title>
        <authorList>
            <consortium name="DOE Joint Genome Institute"/>
            <consortium name="Mycorrhizal Genomics Consortium"/>
            <person name="Kohler A."/>
            <person name="Kuo A."/>
            <person name="Nagy L.G."/>
            <person name="Floudas D."/>
            <person name="Copeland A."/>
            <person name="Barry K.W."/>
            <person name="Cichocki N."/>
            <person name="Veneault-Fourrey C."/>
            <person name="LaButti K."/>
            <person name="Lindquist E.A."/>
            <person name="Lipzen A."/>
            <person name="Lundell T."/>
            <person name="Morin E."/>
            <person name="Murat C."/>
            <person name="Riley R."/>
            <person name="Ohm R."/>
            <person name="Sun H."/>
            <person name="Tunlid A."/>
            <person name="Henrissat B."/>
            <person name="Grigoriev I.V."/>
            <person name="Hibbett D.S."/>
            <person name="Martin F."/>
        </authorList>
    </citation>
    <scope>NUCLEOTIDE SEQUENCE [LARGE SCALE GENOMIC DNA]</scope>
    <source>
        <strain evidence="12">Zn</strain>
    </source>
</reference>
<dbReference type="SUPFAM" id="SSF48264">
    <property type="entry name" value="Cytochrome P450"/>
    <property type="match status" value="1"/>
</dbReference>
<keyword evidence="3 8" id="KW-0349">Heme</keyword>
<keyword evidence="10" id="KW-0472">Membrane</keyword>
<dbReference type="PROSITE" id="PS00086">
    <property type="entry name" value="CYTOCHROME_P450"/>
    <property type="match status" value="1"/>
</dbReference>
<dbReference type="InterPro" id="IPR017972">
    <property type="entry name" value="Cyt_P450_CS"/>
</dbReference>
<sequence length="495" mass="56037">MSSVAGVFIIPGLVISFLIALTVGYFVVLGIYNITLHPLHSFPGPKLYAATRLAWSANVISGKSAFILTDLHKKYGEVVRIGPNELSYTNSKVWKEVFGSRSGKAQMQKDPLHYQKHNTTPSLHVSSDADHTRMRRLISHAFSDKALREQESIMQSYSNLLMQRLHERARAGSAVNIKTWYHWTLFDLFGDLCYGESFGCLRDSKSHPWIDIIGESIQAFYYIGLARRIPGLQKLMFKMMPKKKIEQAAWHSKFSSDLADKRMAMVTDRPDFMSYILKYNDEKGLTVPEIRSNSNVLIPGGSETTGTFLTGTTWHLLKNPKVYKTLVEEIRSSFISSDDITIGKLVHLKYLTGVVEEGLRIYPPVPSNMPRVIPEEGAIVCGKWLPGGTSVAVAPYPMFHSPSNFAAPDEFHPERWLGDPFFSNDDKPAFQPFSSGPRNCIGKSLAYAEMRLVLAKILWNFDLELMPESENWFPHEMVVIWNSPDLHIKLHPVQR</sequence>
<evidence type="ECO:0000256" key="1">
    <source>
        <dbReference type="ARBA" id="ARBA00001971"/>
    </source>
</evidence>
<evidence type="ECO:0000256" key="3">
    <source>
        <dbReference type="ARBA" id="ARBA00022617"/>
    </source>
</evidence>
<dbReference type="GO" id="GO:0004497">
    <property type="term" value="F:monooxygenase activity"/>
    <property type="evidence" value="ECO:0007669"/>
    <property type="project" value="UniProtKB-KW"/>
</dbReference>
<dbReference type="PANTHER" id="PTHR24305">
    <property type="entry name" value="CYTOCHROME P450"/>
    <property type="match status" value="1"/>
</dbReference>
<evidence type="ECO:0000256" key="5">
    <source>
        <dbReference type="ARBA" id="ARBA00023002"/>
    </source>
</evidence>
<dbReference type="EMBL" id="KN832894">
    <property type="protein sequence ID" value="KIM93579.1"/>
    <property type="molecule type" value="Genomic_DNA"/>
</dbReference>
<feature type="binding site" description="axial binding residue" evidence="8">
    <location>
        <position position="440"/>
    </location>
    <ligand>
        <name>heme</name>
        <dbReference type="ChEBI" id="CHEBI:30413"/>
    </ligand>
    <ligandPart>
        <name>Fe</name>
        <dbReference type="ChEBI" id="CHEBI:18248"/>
    </ligandPart>
</feature>
<evidence type="ECO:0000256" key="7">
    <source>
        <dbReference type="ARBA" id="ARBA00023033"/>
    </source>
</evidence>
<keyword evidence="6 8" id="KW-0408">Iron</keyword>
<keyword evidence="10" id="KW-1133">Transmembrane helix</keyword>
<accession>A0A0C3GQA7</accession>
<dbReference type="InterPro" id="IPR050121">
    <property type="entry name" value="Cytochrome_P450_monoxygenase"/>
</dbReference>
<dbReference type="FunFam" id="1.10.630.10:FF:000047">
    <property type="entry name" value="Cytochrome P450 monooxygenase"/>
    <property type="match status" value="1"/>
</dbReference>
<evidence type="ECO:0000256" key="6">
    <source>
        <dbReference type="ARBA" id="ARBA00023004"/>
    </source>
</evidence>
<dbReference type="GO" id="GO:0020037">
    <property type="term" value="F:heme binding"/>
    <property type="evidence" value="ECO:0007669"/>
    <property type="project" value="InterPro"/>
</dbReference>
<dbReference type="InParanoid" id="A0A0C3GQA7"/>
<evidence type="ECO:0000313" key="11">
    <source>
        <dbReference type="EMBL" id="KIM93579.1"/>
    </source>
</evidence>
<organism evidence="11 12">
    <name type="scientific">Oidiodendron maius (strain Zn)</name>
    <dbReference type="NCBI Taxonomy" id="913774"/>
    <lineage>
        <taxon>Eukaryota</taxon>
        <taxon>Fungi</taxon>
        <taxon>Dikarya</taxon>
        <taxon>Ascomycota</taxon>
        <taxon>Pezizomycotina</taxon>
        <taxon>Leotiomycetes</taxon>
        <taxon>Leotiomycetes incertae sedis</taxon>
        <taxon>Myxotrichaceae</taxon>
        <taxon>Oidiodendron</taxon>
    </lineage>
</organism>
<proteinExistence type="inferred from homology"/>
<dbReference type="GO" id="GO:0016705">
    <property type="term" value="F:oxidoreductase activity, acting on paired donors, with incorporation or reduction of molecular oxygen"/>
    <property type="evidence" value="ECO:0007669"/>
    <property type="project" value="InterPro"/>
</dbReference>
<evidence type="ECO:0000256" key="10">
    <source>
        <dbReference type="SAM" id="Phobius"/>
    </source>
</evidence>
<keyword evidence="7 9" id="KW-0503">Monooxygenase</keyword>
<keyword evidence="5 9" id="KW-0560">Oxidoreductase</keyword>
<gene>
    <name evidence="11" type="ORF">OIDMADRAFT_61507</name>
</gene>
<dbReference type="GO" id="GO:0005506">
    <property type="term" value="F:iron ion binding"/>
    <property type="evidence" value="ECO:0007669"/>
    <property type="project" value="InterPro"/>
</dbReference>
<dbReference type="HOGENOM" id="CLU_001570_14_11_1"/>
<dbReference type="Gene3D" id="1.10.630.10">
    <property type="entry name" value="Cytochrome P450"/>
    <property type="match status" value="1"/>
</dbReference>
<evidence type="ECO:0000256" key="2">
    <source>
        <dbReference type="ARBA" id="ARBA00010617"/>
    </source>
</evidence>
<keyword evidence="10" id="KW-0812">Transmembrane</keyword>
<evidence type="ECO:0000313" key="12">
    <source>
        <dbReference type="Proteomes" id="UP000054321"/>
    </source>
</evidence>
<evidence type="ECO:0000256" key="9">
    <source>
        <dbReference type="RuleBase" id="RU000461"/>
    </source>
</evidence>
<dbReference type="OrthoDB" id="1470350at2759"/>
<evidence type="ECO:0000256" key="8">
    <source>
        <dbReference type="PIRSR" id="PIRSR602401-1"/>
    </source>
</evidence>